<dbReference type="EMBL" id="BKCP01004294">
    <property type="protein sequence ID" value="GER29902.1"/>
    <property type="molecule type" value="Genomic_DNA"/>
</dbReference>
<comment type="caution">
    <text evidence="2">The sequence shown here is derived from an EMBL/GenBank/DDBJ whole genome shotgun (WGS) entry which is preliminary data.</text>
</comment>
<gene>
    <name evidence="2" type="ORF">STAS_05800</name>
</gene>
<keyword evidence="3" id="KW-1185">Reference proteome</keyword>
<organism evidence="2 3">
    <name type="scientific">Striga asiatica</name>
    <name type="common">Asiatic witchweed</name>
    <name type="synonym">Buchnera asiatica</name>
    <dbReference type="NCBI Taxonomy" id="4170"/>
    <lineage>
        <taxon>Eukaryota</taxon>
        <taxon>Viridiplantae</taxon>
        <taxon>Streptophyta</taxon>
        <taxon>Embryophyta</taxon>
        <taxon>Tracheophyta</taxon>
        <taxon>Spermatophyta</taxon>
        <taxon>Magnoliopsida</taxon>
        <taxon>eudicotyledons</taxon>
        <taxon>Gunneridae</taxon>
        <taxon>Pentapetalae</taxon>
        <taxon>asterids</taxon>
        <taxon>lamiids</taxon>
        <taxon>Lamiales</taxon>
        <taxon>Orobanchaceae</taxon>
        <taxon>Buchnereae</taxon>
        <taxon>Striga</taxon>
    </lineage>
</organism>
<feature type="compositionally biased region" description="Basic and acidic residues" evidence="1">
    <location>
        <begin position="55"/>
        <end position="68"/>
    </location>
</feature>
<sequence length="136" mass="15973">MNLRLVRFDRSGTWPENPFAFRLRSRRAVSRVIERGKPPRRPRFSRTKWYTRPWRHETPSHEPVHGSDEEFQDARTTSFGSAEVLRRRSAWVSGLVRAEAQLRRRRRETAAAKGLDFGFPAADIVVECEFFRGCDL</sequence>
<feature type="region of interest" description="Disordered" evidence="1">
    <location>
        <begin position="55"/>
        <end position="75"/>
    </location>
</feature>
<dbReference type="AlphaFoldDB" id="A0A5A7PB49"/>
<evidence type="ECO:0000313" key="2">
    <source>
        <dbReference type="EMBL" id="GER29902.1"/>
    </source>
</evidence>
<proteinExistence type="predicted"/>
<dbReference type="Proteomes" id="UP000325081">
    <property type="component" value="Unassembled WGS sequence"/>
</dbReference>
<evidence type="ECO:0000313" key="3">
    <source>
        <dbReference type="Proteomes" id="UP000325081"/>
    </source>
</evidence>
<reference evidence="3" key="1">
    <citation type="journal article" date="2019" name="Curr. Biol.">
        <title>Genome Sequence of Striga asiatica Provides Insight into the Evolution of Plant Parasitism.</title>
        <authorList>
            <person name="Yoshida S."/>
            <person name="Kim S."/>
            <person name="Wafula E.K."/>
            <person name="Tanskanen J."/>
            <person name="Kim Y.M."/>
            <person name="Honaas L."/>
            <person name="Yang Z."/>
            <person name="Spallek T."/>
            <person name="Conn C.E."/>
            <person name="Ichihashi Y."/>
            <person name="Cheong K."/>
            <person name="Cui S."/>
            <person name="Der J.P."/>
            <person name="Gundlach H."/>
            <person name="Jiao Y."/>
            <person name="Hori C."/>
            <person name="Ishida J.K."/>
            <person name="Kasahara H."/>
            <person name="Kiba T."/>
            <person name="Kim M.S."/>
            <person name="Koo N."/>
            <person name="Laohavisit A."/>
            <person name="Lee Y.H."/>
            <person name="Lumba S."/>
            <person name="McCourt P."/>
            <person name="Mortimer J.C."/>
            <person name="Mutuku J.M."/>
            <person name="Nomura T."/>
            <person name="Sasaki-Sekimoto Y."/>
            <person name="Seto Y."/>
            <person name="Wang Y."/>
            <person name="Wakatake T."/>
            <person name="Sakakibara H."/>
            <person name="Demura T."/>
            <person name="Yamaguchi S."/>
            <person name="Yoneyama K."/>
            <person name="Manabe R.I."/>
            <person name="Nelson D.C."/>
            <person name="Schulman A.H."/>
            <person name="Timko M.P."/>
            <person name="dePamphilis C.W."/>
            <person name="Choi D."/>
            <person name="Shirasu K."/>
        </authorList>
    </citation>
    <scope>NUCLEOTIDE SEQUENCE [LARGE SCALE GENOMIC DNA]</scope>
    <source>
        <strain evidence="3">cv. UVA1</strain>
    </source>
</reference>
<evidence type="ECO:0000256" key="1">
    <source>
        <dbReference type="SAM" id="MobiDB-lite"/>
    </source>
</evidence>
<protein>
    <submittedName>
        <fullName evidence="2">Arf-GAP with Rho-GAP domain</fullName>
    </submittedName>
</protein>
<accession>A0A5A7PB49</accession>
<name>A0A5A7PB49_STRAF</name>